<dbReference type="HAMAP" id="MF_00661">
    <property type="entry name" value="DEAD_helicase_RhlB"/>
    <property type="match status" value="1"/>
</dbReference>
<dbReference type="PROSITE" id="PS51195">
    <property type="entry name" value="Q_MOTIF"/>
    <property type="match status" value="1"/>
</dbReference>
<dbReference type="GO" id="GO:0003724">
    <property type="term" value="F:RNA helicase activity"/>
    <property type="evidence" value="ECO:0007669"/>
    <property type="project" value="UniProtKB-UniRule"/>
</dbReference>
<dbReference type="PANTHER" id="PTHR47959">
    <property type="entry name" value="ATP-DEPENDENT RNA HELICASE RHLE-RELATED"/>
    <property type="match status" value="1"/>
</dbReference>
<dbReference type="EMBL" id="QVPD01000018">
    <property type="protein sequence ID" value="RFP58243.1"/>
    <property type="molecule type" value="Genomic_DNA"/>
</dbReference>
<dbReference type="PROSITE" id="PS51192">
    <property type="entry name" value="HELICASE_ATP_BIND_1"/>
    <property type="match status" value="1"/>
</dbReference>
<comment type="subcellular location">
    <subcellularLocation>
        <location evidence="7">Cytoplasm</location>
    </subcellularLocation>
</comment>
<keyword evidence="6 7" id="KW-0694">RNA-binding</keyword>
<evidence type="ECO:0000259" key="12">
    <source>
        <dbReference type="PROSITE" id="PS51195"/>
    </source>
</evidence>
<keyword evidence="5 7" id="KW-0067">ATP-binding</keyword>
<evidence type="ECO:0000256" key="5">
    <source>
        <dbReference type="ARBA" id="ARBA00022840"/>
    </source>
</evidence>
<keyword evidence="14" id="KW-1185">Reference proteome</keyword>
<feature type="region of interest" description="Disordered" evidence="9">
    <location>
        <begin position="419"/>
        <end position="469"/>
    </location>
</feature>
<dbReference type="InterPro" id="IPR014014">
    <property type="entry name" value="RNA_helicase_DEAD_Q_motif"/>
</dbReference>
<dbReference type="InterPro" id="IPR000629">
    <property type="entry name" value="RNA-helicase_DEAD-box_CS"/>
</dbReference>
<sequence length="586" mass="62884">MSDKPLTDIAFSSFDLHPALLAGLTAAGFARCTPIQALTLPVTLPGRDVAGQAQTGTGKTLAFLVTLVNRLLTRPALAERRPEDPRALILAPTRELAIQIHKDALKFASNLGLKFALVYGGVDYDKQRQQLQDGADVIIATPGRLIDYVKQHKVVSLHACEVCVLDEADRMFDLGFIKDIRFLLRRMPVRTERQTLLFSATLSHRVLELAYEHMNEPEKIVVESEFITNSTVRQVMYLPADDEKIPLLLGLLSRSEGARTMVFVNTKVWVERVARALERAGYRVGVLSGDVPQKKRESLLGKFQKGQLEILVATDVAARGLHIDGVKYVYNYDLPFDAEDYVHRIGRTARLGEEGDAISFACERYAQSLPDIEAYIEQKIPVEPITADLLTSLPRKPREGAAAVEDGESVSAIFREAREARAAEEQRRGGGHGHGPGPGRGGRGGAGEGRRGPRSPRKTEDHPAAKPAATAPAIGAAAVAAGADAGAAPAAGAAIAAGAALAGERAPRKRRRRRGGKRLEGAEAATASRPQATVPARAAAEVVATRVAPRPAAAPAGADKPGESSLLTRIGRGLKSLVTRAPRSQH</sequence>
<feature type="compositionally biased region" description="Basic residues" evidence="9">
    <location>
        <begin position="507"/>
        <end position="516"/>
    </location>
</feature>
<keyword evidence="3 7" id="KW-0378">Hydrolase</keyword>
<feature type="compositionally biased region" description="Low complexity" evidence="9">
    <location>
        <begin position="522"/>
        <end position="537"/>
    </location>
</feature>
<feature type="short sequence motif" description="Q motif" evidence="8">
    <location>
        <begin position="9"/>
        <end position="37"/>
    </location>
</feature>
<evidence type="ECO:0000256" key="4">
    <source>
        <dbReference type="ARBA" id="ARBA00022806"/>
    </source>
</evidence>
<dbReference type="PROSITE" id="PS00039">
    <property type="entry name" value="DEAD_ATP_HELICASE"/>
    <property type="match status" value="1"/>
</dbReference>
<dbReference type="OrthoDB" id="9805696at2"/>
<dbReference type="CDD" id="cd00268">
    <property type="entry name" value="DEADc"/>
    <property type="match status" value="1"/>
</dbReference>
<gene>
    <name evidence="7 13" type="primary">rhlB</name>
    <name evidence="13" type="ORF">D0Y53_12285</name>
</gene>
<evidence type="ECO:0000313" key="14">
    <source>
        <dbReference type="Proteomes" id="UP000262917"/>
    </source>
</evidence>
<dbReference type="CDD" id="cd18787">
    <property type="entry name" value="SF2_C_DEAD"/>
    <property type="match status" value="1"/>
</dbReference>
<feature type="region of interest" description="Disordered" evidence="9">
    <location>
        <begin position="499"/>
        <end position="537"/>
    </location>
</feature>
<reference evidence="13 14" key="1">
    <citation type="submission" date="2018-08" db="EMBL/GenBank/DDBJ databases">
        <title>Lysobacter weifangensis sp. nov., a new member of the family 'Xanthomonadaceae', isolated from soil in a farmland.</title>
        <authorList>
            <person name="Zhao H."/>
        </authorList>
    </citation>
    <scope>NUCLEOTIDE SEQUENCE [LARGE SCALE GENOMIC DNA]</scope>
    <source>
        <strain evidence="13 14">WF-2</strain>
    </source>
</reference>
<feature type="compositionally biased region" description="Low complexity" evidence="9">
    <location>
        <begin position="549"/>
        <end position="558"/>
    </location>
</feature>
<dbReference type="Gene3D" id="3.40.50.300">
    <property type="entry name" value="P-loop containing nucleotide triphosphate hydrolases"/>
    <property type="match status" value="2"/>
</dbReference>
<proteinExistence type="inferred from homology"/>
<feature type="domain" description="Helicase C-terminal" evidence="11">
    <location>
        <begin position="231"/>
        <end position="401"/>
    </location>
</feature>
<dbReference type="InterPro" id="IPR050079">
    <property type="entry name" value="DEAD_box_RNA_helicase"/>
</dbReference>
<dbReference type="AlphaFoldDB" id="A0A372DHF1"/>
<dbReference type="PANTHER" id="PTHR47959:SF10">
    <property type="entry name" value="ATP-DEPENDENT RNA HELICASE RHLB"/>
    <property type="match status" value="1"/>
</dbReference>
<dbReference type="Pfam" id="PF12300">
    <property type="entry name" value="RhlB"/>
    <property type="match status" value="1"/>
</dbReference>
<keyword evidence="2 7" id="KW-0547">Nucleotide-binding</keyword>
<dbReference type="InterPro" id="IPR014001">
    <property type="entry name" value="Helicase_ATP-bd"/>
</dbReference>
<evidence type="ECO:0000259" key="10">
    <source>
        <dbReference type="PROSITE" id="PS51192"/>
    </source>
</evidence>
<comment type="similarity">
    <text evidence="7">Belongs to the DEAD box helicase family. RhlB subfamily.</text>
</comment>
<keyword evidence="4 7" id="KW-0347">Helicase</keyword>
<dbReference type="InterPro" id="IPR001650">
    <property type="entry name" value="Helicase_C-like"/>
</dbReference>
<name>A0A372DHF1_9GAMM</name>
<dbReference type="InterPro" id="IPR011545">
    <property type="entry name" value="DEAD/DEAH_box_helicase_dom"/>
</dbReference>
<organism evidence="13 14">
    <name type="scientific">Cognatiluteimonas weifangensis</name>
    <dbReference type="NCBI Taxonomy" id="2303539"/>
    <lineage>
        <taxon>Bacteria</taxon>
        <taxon>Pseudomonadati</taxon>
        <taxon>Pseudomonadota</taxon>
        <taxon>Gammaproteobacteria</taxon>
        <taxon>Lysobacterales</taxon>
        <taxon>Lysobacteraceae</taxon>
        <taxon>Cognatiluteimonas</taxon>
    </lineage>
</organism>
<evidence type="ECO:0000256" key="9">
    <source>
        <dbReference type="SAM" id="MobiDB-lite"/>
    </source>
</evidence>
<dbReference type="InterPro" id="IPR044742">
    <property type="entry name" value="DEAD/DEAH_RhlB"/>
</dbReference>
<keyword evidence="1 7" id="KW-0963">Cytoplasm</keyword>
<dbReference type="SMART" id="SM00490">
    <property type="entry name" value="HELICc"/>
    <property type="match status" value="1"/>
</dbReference>
<dbReference type="Proteomes" id="UP000262917">
    <property type="component" value="Unassembled WGS sequence"/>
</dbReference>
<dbReference type="GO" id="GO:0005829">
    <property type="term" value="C:cytosol"/>
    <property type="evidence" value="ECO:0007669"/>
    <property type="project" value="TreeGrafter"/>
</dbReference>
<dbReference type="Pfam" id="PF00271">
    <property type="entry name" value="Helicase_C"/>
    <property type="match status" value="1"/>
</dbReference>
<evidence type="ECO:0000256" key="7">
    <source>
        <dbReference type="HAMAP-Rule" id="MF_00661"/>
    </source>
</evidence>
<evidence type="ECO:0000256" key="3">
    <source>
        <dbReference type="ARBA" id="ARBA00022801"/>
    </source>
</evidence>
<dbReference type="NCBIfam" id="NF003390">
    <property type="entry name" value="PRK04537.1"/>
    <property type="match status" value="1"/>
</dbReference>
<evidence type="ECO:0000256" key="1">
    <source>
        <dbReference type="ARBA" id="ARBA00022490"/>
    </source>
</evidence>
<feature type="compositionally biased region" description="Gly residues" evidence="9">
    <location>
        <begin position="432"/>
        <end position="447"/>
    </location>
</feature>
<dbReference type="GO" id="GO:0005524">
    <property type="term" value="F:ATP binding"/>
    <property type="evidence" value="ECO:0007669"/>
    <property type="project" value="UniProtKB-UniRule"/>
</dbReference>
<dbReference type="GO" id="GO:0006401">
    <property type="term" value="P:RNA catabolic process"/>
    <property type="evidence" value="ECO:0007669"/>
    <property type="project" value="UniProtKB-UniRule"/>
</dbReference>
<feature type="region of interest" description="Disordered" evidence="9">
    <location>
        <begin position="549"/>
        <end position="586"/>
    </location>
</feature>
<comment type="catalytic activity">
    <reaction evidence="7">
        <text>ATP + H2O = ADP + phosphate + H(+)</text>
        <dbReference type="Rhea" id="RHEA:13065"/>
        <dbReference type="ChEBI" id="CHEBI:15377"/>
        <dbReference type="ChEBI" id="CHEBI:15378"/>
        <dbReference type="ChEBI" id="CHEBI:30616"/>
        <dbReference type="ChEBI" id="CHEBI:43474"/>
        <dbReference type="ChEBI" id="CHEBI:456216"/>
        <dbReference type="EC" id="3.6.4.13"/>
    </reaction>
</comment>
<dbReference type="InterPro" id="IPR022077">
    <property type="entry name" value="RhlB"/>
</dbReference>
<comment type="subunit">
    <text evidence="7">Component of the RNA degradosome, which is a multiprotein complex involved in RNA processing and mRNA degradation.</text>
</comment>
<feature type="domain" description="Helicase ATP-binding" evidence="10">
    <location>
        <begin position="40"/>
        <end position="220"/>
    </location>
</feature>
<evidence type="ECO:0000256" key="8">
    <source>
        <dbReference type="PROSITE-ProRule" id="PRU00552"/>
    </source>
</evidence>
<dbReference type="SUPFAM" id="SSF52540">
    <property type="entry name" value="P-loop containing nucleoside triphosphate hydrolases"/>
    <property type="match status" value="1"/>
</dbReference>
<dbReference type="SMART" id="SM00487">
    <property type="entry name" value="DEXDc"/>
    <property type="match status" value="1"/>
</dbReference>
<evidence type="ECO:0000256" key="2">
    <source>
        <dbReference type="ARBA" id="ARBA00022741"/>
    </source>
</evidence>
<dbReference type="PROSITE" id="PS51194">
    <property type="entry name" value="HELICASE_CTER"/>
    <property type="match status" value="1"/>
</dbReference>
<dbReference type="InterPro" id="IPR027417">
    <property type="entry name" value="P-loop_NTPase"/>
</dbReference>
<comment type="caution">
    <text evidence="13">The sequence shown here is derived from an EMBL/GenBank/DDBJ whole genome shotgun (WGS) entry which is preliminary data.</text>
</comment>
<evidence type="ECO:0000313" key="13">
    <source>
        <dbReference type="EMBL" id="RFP58243.1"/>
    </source>
</evidence>
<comment type="function">
    <text evidence="7">DEAD-box RNA helicase involved in RNA degradation. Has RNA-dependent ATPase activity and unwinds double-stranded RNA.</text>
</comment>
<dbReference type="RefSeq" id="WP_117203615.1">
    <property type="nucleotide sequence ID" value="NZ_QVPD01000018.1"/>
</dbReference>
<dbReference type="InterPro" id="IPR023554">
    <property type="entry name" value="RNA_helicase_ATP-dep_RhlB"/>
</dbReference>
<dbReference type="EC" id="3.6.4.13" evidence="7"/>
<evidence type="ECO:0000259" key="11">
    <source>
        <dbReference type="PROSITE" id="PS51194"/>
    </source>
</evidence>
<dbReference type="Pfam" id="PF00270">
    <property type="entry name" value="DEAD"/>
    <property type="match status" value="1"/>
</dbReference>
<protein>
    <recommendedName>
        <fullName evidence="7">ATP-dependent RNA helicase RhlB</fullName>
        <ecNumber evidence="7">3.6.4.13</ecNumber>
    </recommendedName>
</protein>
<accession>A0A372DHF1</accession>
<dbReference type="GO" id="GO:0016887">
    <property type="term" value="F:ATP hydrolysis activity"/>
    <property type="evidence" value="ECO:0007669"/>
    <property type="project" value="RHEA"/>
</dbReference>
<feature type="domain" description="DEAD-box RNA helicase Q" evidence="12">
    <location>
        <begin position="9"/>
        <end position="37"/>
    </location>
</feature>
<dbReference type="GO" id="GO:0003723">
    <property type="term" value="F:RNA binding"/>
    <property type="evidence" value="ECO:0007669"/>
    <property type="project" value="UniProtKB-UniRule"/>
</dbReference>
<evidence type="ECO:0000256" key="6">
    <source>
        <dbReference type="ARBA" id="ARBA00022884"/>
    </source>
</evidence>
<feature type="compositionally biased region" description="Basic and acidic residues" evidence="9">
    <location>
        <begin position="419"/>
        <end position="428"/>
    </location>
</feature>